<dbReference type="Proteomes" id="UP000276309">
    <property type="component" value="Chromosome"/>
</dbReference>
<feature type="domain" description="DUF7507" evidence="6">
    <location>
        <begin position="169"/>
        <end position="279"/>
    </location>
</feature>
<dbReference type="InterPro" id="IPR047589">
    <property type="entry name" value="DUF11_rpt"/>
</dbReference>
<keyword evidence="3" id="KW-0732">Signal</keyword>
<protein>
    <submittedName>
        <fullName evidence="7">DUF11 domain-containing protein</fullName>
    </submittedName>
</protein>
<organism evidence="7 8">
    <name type="scientific">Euzebyella marina</name>
    <dbReference type="NCBI Taxonomy" id="1761453"/>
    <lineage>
        <taxon>Bacteria</taxon>
        <taxon>Pseudomonadati</taxon>
        <taxon>Bacteroidota</taxon>
        <taxon>Flavobacteriia</taxon>
        <taxon>Flavobacteriales</taxon>
        <taxon>Flavobacteriaceae</taxon>
        <taxon>Euzebyella</taxon>
    </lineage>
</organism>
<evidence type="ECO:0000313" key="8">
    <source>
        <dbReference type="Proteomes" id="UP000276309"/>
    </source>
</evidence>
<keyword evidence="2" id="KW-0964">Secreted</keyword>
<dbReference type="PROSITE" id="PS00018">
    <property type="entry name" value="EF_HAND_1"/>
    <property type="match status" value="2"/>
</dbReference>
<sequence length="1582" mass="162285">MGCTDASTYSDPNIFGSTSLEIQASASTHGTLNFYFFDAVTDDPVNIIEPVLHVDKVGTLEVLTVLPLFSEAATANFNLSNGTWTELSSNGPIFRSTPTQFNIDDDALLFSFGGECGNGTNTGTGGGSLQINSTTESIEMDTNVTGGLLAFFTASDAVEFVLSELIIANPELEVTKTVSENFTDPVSVGDVIDYTITIENTGNVPLDNIRLNDVLNDADGIALTLTNGPSFSGNSLGSPEGTLEPSEVATYLASYTLSSSTIQTGGVINQVSVLANSPFDVDDVNDTSDDGNDSDGNTTDDPTESYFPLVRNDSQTVCENGTIDINVLANDDFGGNGPSAGTIFLISSPTSGTAIVNDNGTATTPIDDYVSYTSAPGYTGSDSFIYGIRDALGYTQHGTVTITEQALPDAGTDGNLTICEGSSVTASDLFAELGGTPDSGGTWSPAPSGAGTYTYTVAPTSPCTAPATAEIIVTEQAQPNAGTDGNLTICEGESVTASQLFAQLGGTPDSGGTWSPALSGAGTYTYTVNATLPCTVPSTAEVVVTEQAAPNAGSNGNLTICEGASFTEADLFARLGGTPDSGGTWSPTPSGAGTYTYTVSPTTPCVSPATSEVIVTEQAQPHAGSDGTLTICEGESITATELFSRLGDTPDSGGTWSPTPAGAGTYVYTVTGNAPCSGKDTAEVTVSEQTSPNAGSNGILTICEGTSFTESDLFAQIGGNPDLGGTWSPTISGAGTYTYTVAPTSPCTVAATSEVVVVEQTAPNAGTNGNLTICEGSTFTENDLFAELGGNPDSGGTWSPSIAGAGTYTYTVSSTLPCTGNDTSQVVVTAQPAPDAGTNGSLTICEGTIVSESQLFAQLGGSPDTGGTWSPTLSGAGTYTYTVNAQSPCSIPASAEVTVTEQAAPNSGSNGSLVICEGASFTESDLFAQLGDTPDSGGTWSPAISGPGTYTYTVPASSPCSSPSASSVTVTEQSNPSAGTDGSLIICEGASVTEADLFTELGGNPDTGGTWSPSFSGAGTYTYTVASTSPCVGNDSSQVVVTEQTLPNAGTDGNLILCEGTTFNTADLFTQLGGTPDSGGSWSPAIAGAGTYTYTVQPTTPCAQPASSQISVTYIDAPDAGADGSLTVCEGSSFSESDLFSSLNGNPDEGGTWSPTPAGPGIYTYTVSPTAPCASPSTSEVVVTEQTALNAGLDGILTICEGTMVDTNSLFASLGGTPDTGGAWSPMPNGAGIYTYTVSNSFCESVSATIEVQEEIRPNAGQSTSLVVCPGITVSSAQLLELLGTTDTRGTWSPNPDGAGEGIYTYTVSGNACSQPSSASVTITVSDLDSDGDGVLDCDEVEHGKDPYNDCDSIGGKPLPTSDCDNDGLTEEEENLLGTDPTNPDTDGDGVLDGQEVTDFTDPLDPCDFLLVNQTLTPSDEWTQMDCDMDGLTNEQEMEIGTDLINPDTDGDTIMDGQEVTDGTDPLDPCDSRGGSAPAHIGCELYVELDLVKPGDILNGTFQIINIERFPDNQVEIYNRWGVLVWETSRYDNKNNAFDGKSKGRITIIENQKLPSGVYFYEIKYVSDGEDKIKTGYLYVMR</sequence>
<feature type="compositionally biased region" description="Acidic residues" evidence="5">
    <location>
        <begin position="1364"/>
        <end position="1375"/>
    </location>
</feature>
<feature type="region of interest" description="Disordered" evidence="5">
    <location>
        <begin position="280"/>
        <end position="305"/>
    </location>
</feature>
<dbReference type="InterPro" id="IPR018247">
    <property type="entry name" value="EF_Hand_1_Ca_BS"/>
</dbReference>
<evidence type="ECO:0000259" key="6">
    <source>
        <dbReference type="Pfam" id="PF24346"/>
    </source>
</evidence>
<dbReference type="Pfam" id="PF17963">
    <property type="entry name" value="Big_9"/>
    <property type="match status" value="1"/>
</dbReference>
<feature type="region of interest" description="Disordered" evidence="5">
    <location>
        <begin position="1344"/>
        <end position="1387"/>
    </location>
</feature>
<reference evidence="7 8" key="1">
    <citation type="submission" date="2018-08" db="EMBL/GenBank/DDBJ databases">
        <title>The reduced genetic potential of extracellular carbohydrate catabolism in Euzebyella marina RN62, a Flavobacteriia bacterium isolated from the hadal water.</title>
        <authorList>
            <person name="Xue C."/>
        </authorList>
    </citation>
    <scope>NUCLEOTIDE SEQUENCE [LARGE SCALE GENOMIC DNA]</scope>
    <source>
        <strain evidence="7 8">RN62</strain>
    </source>
</reference>
<evidence type="ECO:0000256" key="3">
    <source>
        <dbReference type="ARBA" id="ARBA00022729"/>
    </source>
</evidence>
<accession>A0A3G2L952</accession>
<dbReference type="KEGG" id="emar:D1013_15715"/>
<feature type="compositionally biased region" description="Low complexity" evidence="5">
    <location>
        <begin position="961"/>
        <end position="971"/>
    </location>
</feature>
<keyword evidence="4" id="KW-0106">Calcium</keyword>
<proteinExistence type="predicted"/>
<dbReference type="Pfam" id="PF18884">
    <property type="entry name" value="TSP3_bac"/>
    <property type="match status" value="4"/>
</dbReference>
<gene>
    <name evidence="7" type="ORF">D1013_15715</name>
</gene>
<keyword evidence="8" id="KW-1185">Reference proteome</keyword>
<evidence type="ECO:0000313" key="7">
    <source>
        <dbReference type="EMBL" id="AYN68721.1"/>
    </source>
</evidence>
<dbReference type="Pfam" id="PF13585">
    <property type="entry name" value="CHU_C"/>
    <property type="match status" value="1"/>
</dbReference>
<evidence type="ECO:0000256" key="5">
    <source>
        <dbReference type="SAM" id="MobiDB-lite"/>
    </source>
</evidence>
<feature type="compositionally biased region" description="Low complexity" evidence="5">
    <location>
        <begin position="1376"/>
        <end position="1385"/>
    </location>
</feature>
<evidence type="ECO:0000256" key="1">
    <source>
        <dbReference type="ARBA" id="ARBA00004613"/>
    </source>
</evidence>
<evidence type="ECO:0000256" key="2">
    <source>
        <dbReference type="ARBA" id="ARBA00022525"/>
    </source>
</evidence>
<evidence type="ECO:0000256" key="4">
    <source>
        <dbReference type="ARBA" id="ARBA00022837"/>
    </source>
</evidence>
<comment type="subcellular location">
    <subcellularLocation>
        <location evidence="1">Secreted</location>
    </subcellularLocation>
</comment>
<dbReference type="Pfam" id="PF24346">
    <property type="entry name" value="DUF7507"/>
    <property type="match status" value="1"/>
</dbReference>
<dbReference type="InterPro" id="IPR055354">
    <property type="entry name" value="DUF7507"/>
</dbReference>
<name>A0A3G2L952_9FLAO</name>
<dbReference type="InterPro" id="IPR059100">
    <property type="entry name" value="TSP3_bac"/>
</dbReference>
<dbReference type="NCBIfam" id="TIGR01451">
    <property type="entry name" value="B_ant_repeat"/>
    <property type="match status" value="1"/>
</dbReference>
<feature type="compositionally biased region" description="Acidic residues" evidence="5">
    <location>
        <begin position="280"/>
        <end position="293"/>
    </location>
</feature>
<feature type="region of interest" description="Disordered" evidence="5">
    <location>
        <begin position="961"/>
        <end position="982"/>
    </location>
</feature>
<dbReference type="OrthoDB" id="1236981at2"/>
<dbReference type="EMBL" id="CP032050">
    <property type="protein sequence ID" value="AYN68721.1"/>
    <property type="molecule type" value="Genomic_DNA"/>
</dbReference>
<dbReference type="Gene3D" id="2.60.40.3440">
    <property type="match status" value="1"/>
</dbReference>